<dbReference type="InterPro" id="IPR001207">
    <property type="entry name" value="Transposase_mutator"/>
</dbReference>
<evidence type="ECO:0000256" key="4">
    <source>
        <dbReference type="ARBA" id="ARBA00023125"/>
    </source>
</evidence>
<dbReference type="RefSeq" id="WP_264715574.1">
    <property type="nucleotide sequence ID" value="NZ_JAPDNT010000023.1"/>
</dbReference>
<evidence type="ECO:0000313" key="8">
    <source>
        <dbReference type="Proteomes" id="UP001165679"/>
    </source>
</evidence>
<dbReference type="Pfam" id="PF00872">
    <property type="entry name" value="Transposase_mut"/>
    <property type="match status" value="1"/>
</dbReference>
<sequence>MNACKSGEDRWPIRVSSKSHAMARCRRNSVKDMLNLFYDPVDRAKIYSTNPVERLNGERKRRSEVVGIFPNEAAVLRPIGALLLEQNDAWAVQRARYMTLETITPLSDVSDLWARFRRLPRSEMVAAGGFEPPTKGL</sequence>
<comment type="function">
    <text evidence="1 6">Required for the transposition of the insertion element.</text>
</comment>
<keyword evidence="3 6" id="KW-0815">Transposition</keyword>
<evidence type="ECO:0000256" key="2">
    <source>
        <dbReference type="ARBA" id="ARBA00010961"/>
    </source>
</evidence>
<accession>A0AA41YR30</accession>
<comment type="caution">
    <text evidence="7">The sequence shown here is derived from an EMBL/GenBank/DDBJ whole genome shotgun (WGS) entry which is preliminary data.</text>
</comment>
<protein>
    <recommendedName>
        <fullName evidence="6">Mutator family transposase</fullName>
    </recommendedName>
</protein>
<keyword evidence="6" id="KW-0814">Transposable element</keyword>
<keyword evidence="5 6" id="KW-0233">DNA recombination</keyword>
<dbReference type="Proteomes" id="UP001165679">
    <property type="component" value="Unassembled WGS sequence"/>
</dbReference>
<name>A0AA41YR30_9PROT</name>
<keyword evidence="4 6" id="KW-0238">DNA-binding</keyword>
<dbReference type="GO" id="GO:0004803">
    <property type="term" value="F:transposase activity"/>
    <property type="evidence" value="ECO:0007669"/>
    <property type="project" value="UniProtKB-UniRule"/>
</dbReference>
<comment type="similarity">
    <text evidence="2 6">Belongs to the transposase mutator family.</text>
</comment>
<dbReference type="GO" id="GO:0003677">
    <property type="term" value="F:DNA binding"/>
    <property type="evidence" value="ECO:0007669"/>
    <property type="project" value="UniProtKB-UniRule"/>
</dbReference>
<evidence type="ECO:0000256" key="6">
    <source>
        <dbReference type="RuleBase" id="RU365089"/>
    </source>
</evidence>
<proteinExistence type="inferred from homology"/>
<evidence type="ECO:0000256" key="3">
    <source>
        <dbReference type="ARBA" id="ARBA00022578"/>
    </source>
</evidence>
<organism evidence="7 8">
    <name type="scientific">Limobrevibacterium gyesilva</name>
    <dbReference type="NCBI Taxonomy" id="2991712"/>
    <lineage>
        <taxon>Bacteria</taxon>
        <taxon>Pseudomonadati</taxon>
        <taxon>Pseudomonadota</taxon>
        <taxon>Alphaproteobacteria</taxon>
        <taxon>Acetobacterales</taxon>
        <taxon>Acetobacteraceae</taxon>
        <taxon>Limobrevibacterium</taxon>
    </lineage>
</organism>
<dbReference type="AlphaFoldDB" id="A0AA41YR30"/>
<gene>
    <name evidence="7" type="ORF">OL599_19435</name>
</gene>
<dbReference type="PANTHER" id="PTHR33217:SF7">
    <property type="entry name" value="TRANSPOSASE FOR INSERTION SEQUENCE ELEMENT IS1081"/>
    <property type="match status" value="1"/>
</dbReference>
<dbReference type="PANTHER" id="PTHR33217">
    <property type="entry name" value="TRANSPOSASE FOR INSERTION SEQUENCE ELEMENT IS1081"/>
    <property type="match status" value="1"/>
</dbReference>
<evidence type="ECO:0000256" key="1">
    <source>
        <dbReference type="ARBA" id="ARBA00002190"/>
    </source>
</evidence>
<reference evidence="7" key="2">
    <citation type="submission" date="2022-10" db="EMBL/GenBank/DDBJ databases">
        <authorList>
            <person name="Trinh H.N."/>
        </authorList>
    </citation>
    <scope>NUCLEOTIDE SEQUENCE</scope>
    <source>
        <strain evidence="7">RN2-1</strain>
    </source>
</reference>
<dbReference type="EMBL" id="JAPDNT010000023">
    <property type="protein sequence ID" value="MCW3476743.1"/>
    <property type="molecule type" value="Genomic_DNA"/>
</dbReference>
<evidence type="ECO:0000313" key="7">
    <source>
        <dbReference type="EMBL" id="MCW3476743.1"/>
    </source>
</evidence>
<reference evidence="7" key="1">
    <citation type="submission" date="2022-09" db="EMBL/GenBank/DDBJ databases">
        <title>Rhodovastum sp. nov. RN2-1 isolated from soil in Seongnam, South Korea.</title>
        <authorList>
            <person name="Le N.T."/>
        </authorList>
    </citation>
    <scope>NUCLEOTIDE SEQUENCE</scope>
    <source>
        <strain evidence="7">RN2-1</strain>
    </source>
</reference>
<dbReference type="GO" id="GO:0006313">
    <property type="term" value="P:DNA transposition"/>
    <property type="evidence" value="ECO:0007669"/>
    <property type="project" value="UniProtKB-UniRule"/>
</dbReference>
<evidence type="ECO:0000256" key="5">
    <source>
        <dbReference type="ARBA" id="ARBA00023172"/>
    </source>
</evidence>
<keyword evidence="8" id="KW-1185">Reference proteome</keyword>